<protein>
    <submittedName>
        <fullName evidence="6">D-ribulose/ribitol kinase</fullName>
    </submittedName>
</protein>
<evidence type="ECO:0000256" key="3">
    <source>
        <dbReference type="ARBA" id="ARBA00022777"/>
    </source>
</evidence>
<comment type="caution">
    <text evidence="6">The sequence shown here is derived from an EMBL/GenBank/DDBJ whole genome shotgun (WGS) entry which is preliminary data.</text>
</comment>
<dbReference type="InterPro" id="IPR018485">
    <property type="entry name" value="FGGY_C"/>
</dbReference>
<dbReference type="EMBL" id="AEEC02000045">
    <property type="protein sequence ID" value="EOA02554.1"/>
    <property type="molecule type" value="Genomic_DNA"/>
</dbReference>
<dbReference type="PIRSF" id="PIRSF000538">
    <property type="entry name" value="GlpK"/>
    <property type="match status" value="1"/>
</dbReference>
<evidence type="ECO:0000259" key="5">
    <source>
        <dbReference type="Pfam" id="PF02782"/>
    </source>
</evidence>
<dbReference type="GO" id="GO:0019321">
    <property type="term" value="P:pentose metabolic process"/>
    <property type="evidence" value="ECO:0007669"/>
    <property type="project" value="TreeGrafter"/>
</dbReference>
<evidence type="ECO:0000259" key="4">
    <source>
        <dbReference type="Pfam" id="PF00370"/>
    </source>
</evidence>
<dbReference type="Pfam" id="PF02782">
    <property type="entry name" value="FGGY_C"/>
    <property type="match status" value="1"/>
</dbReference>
<feature type="domain" description="Carbohydrate kinase FGGY N-terminal" evidence="4">
    <location>
        <begin position="4"/>
        <end position="260"/>
    </location>
</feature>
<keyword evidence="2" id="KW-0808">Transferase</keyword>
<comment type="similarity">
    <text evidence="1">Belongs to the FGGY kinase family.</text>
</comment>
<dbReference type="AlphaFoldDB" id="A0AAI9IAV4"/>
<evidence type="ECO:0000313" key="7">
    <source>
        <dbReference type="Proteomes" id="UP000006772"/>
    </source>
</evidence>
<name>A0AAI9IAV4_9BURK</name>
<organism evidence="6 7">
    <name type="scientific">Herbaspirillum frisingense GSF30</name>
    <dbReference type="NCBI Taxonomy" id="864073"/>
    <lineage>
        <taxon>Bacteria</taxon>
        <taxon>Pseudomonadati</taxon>
        <taxon>Pseudomonadota</taxon>
        <taxon>Betaproteobacteria</taxon>
        <taxon>Burkholderiales</taxon>
        <taxon>Oxalobacteraceae</taxon>
        <taxon>Herbaspirillum</taxon>
    </lineage>
</organism>
<feature type="domain" description="Carbohydrate kinase FGGY C-terminal" evidence="5">
    <location>
        <begin position="275"/>
        <end position="484"/>
    </location>
</feature>
<accession>A0AAI9IAV4</accession>
<dbReference type="InterPro" id="IPR000577">
    <property type="entry name" value="Carb_kinase_FGGY"/>
</dbReference>
<dbReference type="SUPFAM" id="SSF53067">
    <property type="entry name" value="Actin-like ATPase domain"/>
    <property type="match status" value="2"/>
</dbReference>
<dbReference type="InterPro" id="IPR018484">
    <property type="entry name" value="FGGY_N"/>
</dbReference>
<dbReference type="InterPro" id="IPR043129">
    <property type="entry name" value="ATPase_NBD"/>
</dbReference>
<dbReference type="RefSeq" id="WP_006465165.1">
    <property type="nucleotide sequence ID" value="NZ_AEEC02000045.1"/>
</dbReference>
<sequence>METYLIGIDVGTGSARAGVFQPDGRLLASARHDIALFRDERRARVEQSSTQIWEAVCQAVRAAVARADIDPAAVSGIGFDATCSLVVQGARGGVGDPDHPEHDVIVWMDHRALEQAQRINAGGHAVLSYVGGVISPEMETPKLLWLKEQLPEVYHSAAQFFDLTDFLTWKATGSLQRSSCTVTCKWTYLAHEGRWDADYFRSIGLGDLADDGFVRIGQEVVWPGTALRGGLSVQAAQALQLRPGIAVAAGLIDAHAGGIGTVAARGGAEDAAACMAYVFGTSSCTMTSHAESVFVPGVWGPYYNAMAPGMWLNEGGQSAAGAAIDHLLRLHPAEPQARQQAAAEQMELPQWLAQRALQVVAHPSQAAWLAGQINVVPEFLGNRSPLADPQARALLLGLGMEQDIDSLVALYVAGLCSLGYGLRQIIEAQAARGLRIASISVSGGAGTHALTRQLLADTTGLPVEITACPEPVLLGSAMLAAVAAGTYADLRCAMSAMSSVAGREQAAGGDIARLHAARYQVFLNSQQLARASRESLAPLLAAQAGQRH</sequence>
<reference evidence="6 7" key="1">
    <citation type="journal article" date="2013" name="Front. Microbiol.">
        <title>The genome of the endophytic bacterium H. frisingense GSF30(T) identifies diverse strategies in the Herbaspirillum genus to interact with plants.</title>
        <authorList>
            <person name="Straub D."/>
            <person name="Rothballer M."/>
            <person name="Hartmann A."/>
            <person name="Ludewig U."/>
        </authorList>
    </citation>
    <scope>NUCLEOTIDE SEQUENCE [LARGE SCALE GENOMIC DNA]</scope>
    <source>
        <strain evidence="6 7">GSF30</strain>
    </source>
</reference>
<gene>
    <name evidence="6" type="ORF">HFRIS_021828</name>
</gene>
<evidence type="ECO:0000256" key="1">
    <source>
        <dbReference type="ARBA" id="ARBA00009156"/>
    </source>
</evidence>
<dbReference type="Gene3D" id="1.20.58.2240">
    <property type="match status" value="1"/>
</dbReference>
<evidence type="ECO:0000313" key="6">
    <source>
        <dbReference type="EMBL" id="EOA02554.1"/>
    </source>
</evidence>
<dbReference type="Gene3D" id="3.30.420.40">
    <property type="match status" value="1"/>
</dbReference>
<dbReference type="PANTHER" id="PTHR43435:SF4">
    <property type="entry name" value="FGGY CARBOHYDRATE KINASE DOMAIN-CONTAINING PROTEIN"/>
    <property type="match status" value="1"/>
</dbReference>
<dbReference type="Pfam" id="PF00370">
    <property type="entry name" value="FGGY_N"/>
    <property type="match status" value="1"/>
</dbReference>
<dbReference type="CDD" id="cd07782">
    <property type="entry name" value="ASKHA_NBD_FGGY_D-RBK"/>
    <property type="match status" value="1"/>
</dbReference>
<evidence type="ECO:0000256" key="2">
    <source>
        <dbReference type="ARBA" id="ARBA00022679"/>
    </source>
</evidence>
<dbReference type="GO" id="GO:0019150">
    <property type="term" value="F:D-ribulokinase activity"/>
    <property type="evidence" value="ECO:0007669"/>
    <property type="project" value="TreeGrafter"/>
</dbReference>
<dbReference type="GO" id="GO:0005737">
    <property type="term" value="C:cytoplasm"/>
    <property type="evidence" value="ECO:0007669"/>
    <property type="project" value="TreeGrafter"/>
</dbReference>
<dbReference type="InterPro" id="IPR006003">
    <property type="entry name" value="FGGY_RbtK-like"/>
</dbReference>
<dbReference type="PANTHER" id="PTHR43435">
    <property type="entry name" value="RIBULOKINASE"/>
    <property type="match status" value="1"/>
</dbReference>
<proteinExistence type="inferred from homology"/>
<dbReference type="NCBIfam" id="TIGR01315">
    <property type="entry name" value="5C_CHO_kinase"/>
    <property type="match status" value="1"/>
</dbReference>
<keyword evidence="3 6" id="KW-0418">Kinase</keyword>
<dbReference type="Proteomes" id="UP000006772">
    <property type="component" value="Unassembled WGS sequence"/>
</dbReference>